<evidence type="ECO:0000313" key="5">
    <source>
        <dbReference type="Proteomes" id="UP000269539"/>
    </source>
</evidence>
<comment type="caution">
    <text evidence="4">The sequence shown here is derived from an EMBL/GenBank/DDBJ whole genome shotgun (WGS) entry which is preliminary data.</text>
</comment>
<dbReference type="Gene3D" id="3.90.25.10">
    <property type="entry name" value="UDP-galactose 4-epimerase, domain 1"/>
    <property type="match status" value="1"/>
</dbReference>
<organism evidence="4 5">
    <name type="scientific">Hortaea werneckii</name>
    <name type="common">Black yeast</name>
    <name type="synonym">Cladosporium werneckii</name>
    <dbReference type="NCBI Taxonomy" id="91943"/>
    <lineage>
        <taxon>Eukaryota</taxon>
        <taxon>Fungi</taxon>
        <taxon>Dikarya</taxon>
        <taxon>Ascomycota</taxon>
        <taxon>Pezizomycotina</taxon>
        <taxon>Dothideomycetes</taxon>
        <taxon>Dothideomycetidae</taxon>
        <taxon>Mycosphaerellales</taxon>
        <taxon>Teratosphaeriaceae</taxon>
        <taxon>Hortaea</taxon>
    </lineage>
</organism>
<dbReference type="InterPro" id="IPR045312">
    <property type="entry name" value="PCBER-like"/>
</dbReference>
<dbReference type="InterPro" id="IPR036291">
    <property type="entry name" value="NAD(P)-bd_dom_sf"/>
</dbReference>
<dbReference type="EMBL" id="QWIO01000079">
    <property type="protein sequence ID" value="RMZ10259.1"/>
    <property type="molecule type" value="Genomic_DNA"/>
</dbReference>
<gene>
    <name evidence="4" type="ORF">D0864_01326</name>
</gene>
<dbReference type="Gene3D" id="3.40.50.720">
    <property type="entry name" value="NAD(P)-binding Rossmann-like Domain"/>
    <property type="match status" value="1"/>
</dbReference>
<sequence length="312" mass="34304">MSSLSNVTLFGAGGTNIGYHLIRALLADGAFQVTVLARSGSTSSYPPAVKLVKISNFEDHEQLVQALKGQDVLISCVGPGAFAVQNNLVEACLEARVTRFVPTEWGFDNDDPACRELCPPVFGAKGEFVDDVLRPKEGDLEWTAVASSIWLDWALDTKFLGIDPEAHTVRYWRDGFAKWSASTLPYTAAAVVQLLRNPHATSNRRIFLSPFETSQREVVAELERQQRVKYEVLPFDADAEVAAAKQKWSMEKDMSSVYVTIPAVVLLPEYGTAFQTAAKSPIAEKMESMELPAISVAEIVQGWVRSMDSVKT</sequence>
<evidence type="ECO:0000256" key="1">
    <source>
        <dbReference type="ARBA" id="ARBA00022857"/>
    </source>
</evidence>
<dbReference type="PANTHER" id="PTHR47706:SF9">
    <property type="entry name" value="NMRA-LIKE DOMAIN-CONTAINING PROTEIN-RELATED"/>
    <property type="match status" value="1"/>
</dbReference>
<dbReference type="Proteomes" id="UP000269539">
    <property type="component" value="Unassembled WGS sequence"/>
</dbReference>
<dbReference type="GO" id="GO:0016491">
    <property type="term" value="F:oxidoreductase activity"/>
    <property type="evidence" value="ECO:0007669"/>
    <property type="project" value="UniProtKB-KW"/>
</dbReference>
<dbReference type="InterPro" id="IPR051609">
    <property type="entry name" value="NmrA/Isoflavone_reductase-like"/>
</dbReference>
<keyword evidence="1" id="KW-0521">NADP</keyword>
<reference evidence="4 5" key="1">
    <citation type="journal article" date="2018" name="BMC Genomics">
        <title>Genomic evidence for intraspecific hybridization in a clonal and extremely halotolerant yeast.</title>
        <authorList>
            <person name="Gostincar C."/>
            <person name="Stajich J.E."/>
            <person name="Zupancic J."/>
            <person name="Zalar P."/>
            <person name="Gunde-Cimerman N."/>
        </authorList>
    </citation>
    <scope>NUCLEOTIDE SEQUENCE [LARGE SCALE GENOMIC DNA]</scope>
    <source>
        <strain evidence="4 5">EXF-10513</strain>
    </source>
</reference>
<dbReference type="PANTHER" id="PTHR47706">
    <property type="entry name" value="NMRA-LIKE FAMILY PROTEIN"/>
    <property type="match status" value="1"/>
</dbReference>
<accession>A0A3M7HA84</accession>
<protein>
    <recommendedName>
        <fullName evidence="3">NmrA-like domain-containing protein</fullName>
    </recommendedName>
</protein>
<feature type="domain" description="NmrA-like" evidence="3">
    <location>
        <begin position="5"/>
        <end position="234"/>
    </location>
</feature>
<dbReference type="Pfam" id="PF05368">
    <property type="entry name" value="NmrA"/>
    <property type="match status" value="1"/>
</dbReference>
<dbReference type="CDD" id="cd05259">
    <property type="entry name" value="PCBER_SDR_a"/>
    <property type="match status" value="1"/>
</dbReference>
<name>A0A3M7HA84_HORWE</name>
<dbReference type="VEuPathDB" id="FungiDB:BTJ68_12760"/>
<evidence type="ECO:0000259" key="3">
    <source>
        <dbReference type="Pfam" id="PF05368"/>
    </source>
</evidence>
<proteinExistence type="predicted"/>
<dbReference type="SUPFAM" id="SSF51735">
    <property type="entry name" value="NAD(P)-binding Rossmann-fold domains"/>
    <property type="match status" value="1"/>
</dbReference>
<evidence type="ECO:0000313" key="4">
    <source>
        <dbReference type="EMBL" id="RMZ10259.1"/>
    </source>
</evidence>
<keyword evidence="2" id="KW-0560">Oxidoreductase</keyword>
<evidence type="ECO:0000256" key="2">
    <source>
        <dbReference type="ARBA" id="ARBA00023002"/>
    </source>
</evidence>
<dbReference type="InterPro" id="IPR008030">
    <property type="entry name" value="NmrA-like"/>
</dbReference>
<dbReference type="AlphaFoldDB" id="A0A3M7HA84"/>